<organism evidence="5 6">
    <name type="scientific">Panthera tigris altaica</name>
    <name type="common">Siberian tiger</name>
    <dbReference type="NCBI Taxonomy" id="74533"/>
    <lineage>
        <taxon>Eukaryota</taxon>
        <taxon>Metazoa</taxon>
        <taxon>Chordata</taxon>
        <taxon>Craniata</taxon>
        <taxon>Vertebrata</taxon>
        <taxon>Euteleostomi</taxon>
        <taxon>Mammalia</taxon>
        <taxon>Eutheria</taxon>
        <taxon>Laurasiatheria</taxon>
        <taxon>Carnivora</taxon>
        <taxon>Feliformia</taxon>
        <taxon>Felidae</taxon>
        <taxon>Pantherinae</taxon>
        <taxon>Panthera</taxon>
    </lineage>
</organism>
<dbReference type="GO" id="GO:0051495">
    <property type="term" value="P:positive regulation of cytoskeleton organization"/>
    <property type="evidence" value="ECO:0007669"/>
    <property type="project" value="Ensembl"/>
</dbReference>
<dbReference type="GO" id="GO:0031122">
    <property type="term" value="P:cytoplasmic microtubule organization"/>
    <property type="evidence" value="ECO:0007669"/>
    <property type="project" value="Ensembl"/>
</dbReference>
<dbReference type="GO" id="GO:0008017">
    <property type="term" value="F:microtubule binding"/>
    <property type="evidence" value="ECO:0007669"/>
    <property type="project" value="InterPro"/>
</dbReference>
<gene>
    <name evidence="5" type="primary">KATNBL1</name>
</gene>
<dbReference type="InterPro" id="IPR028021">
    <property type="entry name" value="Katanin_C-terminal"/>
</dbReference>
<dbReference type="PANTHER" id="PTHR14682:SF1">
    <property type="entry name" value="KATNB1-LIKE PROTEIN 1"/>
    <property type="match status" value="1"/>
</dbReference>
<evidence type="ECO:0000313" key="5">
    <source>
        <dbReference type="Ensembl" id="ENSPTIP00000003028.1"/>
    </source>
</evidence>
<dbReference type="InterPro" id="IPR042404">
    <property type="entry name" value="KATNBL1"/>
</dbReference>
<dbReference type="GO" id="GO:0008352">
    <property type="term" value="C:katanin complex"/>
    <property type="evidence" value="ECO:0007669"/>
    <property type="project" value="Ensembl"/>
</dbReference>
<dbReference type="PANTHER" id="PTHR14682">
    <property type="entry name" value="KATNB1-LIKE PROTEIN 1"/>
    <property type="match status" value="1"/>
</dbReference>
<dbReference type="Pfam" id="PF13925">
    <property type="entry name" value="Katanin_con80"/>
    <property type="match status" value="1"/>
</dbReference>
<feature type="domain" description="Katanin p80 subunit C-terminal" evidence="4">
    <location>
        <begin position="147"/>
        <end position="290"/>
    </location>
</feature>
<dbReference type="GeneTree" id="ENSGT00390000012351"/>
<reference evidence="5" key="1">
    <citation type="submission" date="2025-08" db="UniProtKB">
        <authorList>
            <consortium name="Ensembl"/>
        </authorList>
    </citation>
    <scope>IDENTIFICATION</scope>
</reference>
<accession>A0A8C9JL31</accession>
<protein>
    <submittedName>
        <fullName evidence="5">Katanin regulatory subunit B1 like 1</fullName>
    </submittedName>
</protein>
<dbReference type="GO" id="GO:0097431">
    <property type="term" value="C:mitotic spindle pole"/>
    <property type="evidence" value="ECO:0007669"/>
    <property type="project" value="Ensembl"/>
</dbReference>
<dbReference type="GO" id="GO:0030496">
    <property type="term" value="C:midbody"/>
    <property type="evidence" value="ECO:0007669"/>
    <property type="project" value="Ensembl"/>
</dbReference>
<dbReference type="Ensembl" id="ENSPTIT00000006724.1">
    <property type="protein sequence ID" value="ENSPTIP00000003028.1"/>
    <property type="gene ID" value="ENSPTIG00000005886.1"/>
</dbReference>
<evidence type="ECO:0000256" key="1">
    <source>
        <dbReference type="ARBA" id="ARBA00004245"/>
    </source>
</evidence>
<evidence type="ECO:0000259" key="4">
    <source>
        <dbReference type="Pfam" id="PF13925"/>
    </source>
</evidence>
<reference evidence="5" key="2">
    <citation type="submission" date="2025-09" db="UniProtKB">
        <authorList>
            <consortium name="Ensembl"/>
        </authorList>
    </citation>
    <scope>IDENTIFICATION</scope>
</reference>
<evidence type="ECO:0000313" key="6">
    <source>
        <dbReference type="Proteomes" id="UP000675900"/>
    </source>
</evidence>
<dbReference type="GO" id="GO:0032154">
    <property type="term" value="C:cleavage furrow"/>
    <property type="evidence" value="ECO:0007669"/>
    <property type="project" value="Ensembl"/>
</dbReference>
<comment type="subcellular location">
    <subcellularLocation>
        <location evidence="1">Cytoplasm</location>
        <location evidence="1">Cytoskeleton</location>
    </subcellularLocation>
</comment>
<name>A0A8C9JL31_PANTA</name>
<proteinExistence type="predicted"/>
<dbReference type="GO" id="GO:0005654">
    <property type="term" value="C:nucleoplasm"/>
    <property type="evidence" value="ECO:0007669"/>
    <property type="project" value="Ensembl"/>
</dbReference>
<dbReference type="GO" id="GO:0005730">
    <property type="term" value="C:nucleolus"/>
    <property type="evidence" value="ECO:0007669"/>
    <property type="project" value="Ensembl"/>
</dbReference>
<evidence type="ECO:0000256" key="3">
    <source>
        <dbReference type="ARBA" id="ARBA00023212"/>
    </source>
</evidence>
<dbReference type="AlphaFoldDB" id="A0A8C9JL31"/>
<evidence type="ECO:0000256" key="2">
    <source>
        <dbReference type="ARBA" id="ARBA00022490"/>
    </source>
</evidence>
<dbReference type="Proteomes" id="UP000675900">
    <property type="component" value="Unassembled WGS sequence"/>
</dbReference>
<keyword evidence="6" id="KW-1185">Reference proteome</keyword>
<sequence>MATEAHNVKKRTFCNNIEDHSTDLPRKRISNFTNKNMKEVKKSPKQLAAYINRTVGQAVKSPDKLRKVIYRRKKAHHPFPNPCYRKKQSPRSGGCDMANKENELACAGHLPEKLRHDSRTYLLNSSDSGSSQTESPSSKYSGFFSEDHETMAQVLLNVALTFWRKRSISELVAYLVRIEDLGVVVDCLPVLTNSLQEEKQYISLGCCVDLLPLVKSLLKSKFEEYIIVGLNWLQAVIKRWWSELSSKTEIINDGNIQILKQQLSGLWEQENHLTLVPGYTGNIAKDVDAYLLQLH</sequence>
<keyword evidence="2" id="KW-0963">Cytoplasm</keyword>
<keyword evidence="3" id="KW-0206">Cytoskeleton</keyword>